<dbReference type="InterPro" id="IPR045866">
    <property type="entry name" value="FAM210A/B-like"/>
</dbReference>
<evidence type="ECO:0000256" key="2">
    <source>
        <dbReference type="SAM" id="Phobius"/>
    </source>
</evidence>
<dbReference type="InterPro" id="IPR009688">
    <property type="entry name" value="FAM210A/B-like_dom"/>
</dbReference>
<proteinExistence type="predicted"/>
<reference evidence="4" key="1">
    <citation type="submission" date="2022-03" db="EMBL/GenBank/DDBJ databases">
        <authorList>
            <person name="Alioto T."/>
            <person name="Alioto T."/>
            <person name="Gomez Garrido J."/>
        </authorList>
    </citation>
    <scope>NUCLEOTIDE SEQUENCE</scope>
</reference>
<accession>A0AAD1SLN0</accession>
<evidence type="ECO:0000256" key="1">
    <source>
        <dbReference type="SAM" id="MobiDB-lite"/>
    </source>
</evidence>
<dbReference type="GO" id="GO:0005739">
    <property type="term" value="C:mitochondrion"/>
    <property type="evidence" value="ECO:0007669"/>
    <property type="project" value="TreeGrafter"/>
</dbReference>
<dbReference type="Pfam" id="PF06916">
    <property type="entry name" value="FAM210A-B_dom"/>
    <property type="match status" value="1"/>
</dbReference>
<organism evidence="4 5">
    <name type="scientific">Pelobates cultripes</name>
    <name type="common">Western spadefoot toad</name>
    <dbReference type="NCBI Taxonomy" id="61616"/>
    <lineage>
        <taxon>Eukaryota</taxon>
        <taxon>Metazoa</taxon>
        <taxon>Chordata</taxon>
        <taxon>Craniata</taxon>
        <taxon>Vertebrata</taxon>
        <taxon>Euteleostomi</taxon>
        <taxon>Amphibia</taxon>
        <taxon>Batrachia</taxon>
        <taxon>Anura</taxon>
        <taxon>Pelobatoidea</taxon>
        <taxon>Pelobatidae</taxon>
        <taxon>Pelobates</taxon>
    </lineage>
</organism>
<feature type="region of interest" description="Disordered" evidence="1">
    <location>
        <begin position="71"/>
        <end position="91"/>
    </location>
</feature>
<keyword evidence="5" id="KW-1185">Reference proteome</keyword>
<protein>
    <submittedName>
        <fullName evidence="4">FAM210B, mitochondrial</fullName>
    </submittedName>
</protein>
<dbReference type="EMBL" id="OW240917">
    <property type="protein sequence ID" value="CAH2303364.1"/>
    <property type="molecule type" value="Genomic_DNA"/>
</dbReference>
<keyword evidence="2" id="KW-0472">Membrane</keyword>
<evidence type="ECO:0000313" key="4">
    <source>
        <dbReference type="EMBL" id="CAH2303364.1"/>
    </source>
</evidence>
<feature type="transmembrane region" description="Helical" evidence="2">
    <location>
        <begin position="106"/>
        <end position="129"/>
    </location>
</feature>
<keyword evidence="2" id="KW-1133">Transmembrane helix</keyword>
<sequence>MLYRVQASMLGLSGLFRSSGLRPGFGGLRGLCAGAWRPETHREPGAVRPIYPLQLCPAGMLTQSAVIRHYTQSSDDPGGTNPGKPSNDDSIKLSKTQQLKKVFKEYGAVAVAFHVGISLVSLGICYVLVSSGLDVSALLLKIGFSETVVQSKLAAGTSIFVLAYAIHKLFAPMRISITLISVPFIVRYFRKIGLFKPPPQAH</sequence>
<evidence type="ECO:0000259" key="3">
    <source>
        <dbReference type="Pfam" id="PF06916"/>
    </source>
</evidence>
<keyword evidence="2" id="KW-0812">Transmembrane</keyword>
<dbReference type="PANTHER" id="PTHR21377">
    <property type="entry name" value="PROTEIN FAM210B, MITOCHONDRIAL"/>
    <property type="match status" value="1"/>
</dbReference>
<dbReference type="Proteomes" id="UP001295444">
    <property type="component" value="Chromosome 06"/>
</dbReference>
<gene>
    <name evidence="4" type="ORF">PECUL_23A009752</name>
</gene>
<dbReference type="PANTHER" id="PTHR21377:SF0">
    <property type="entry name" value="PROTEIN FAM210B, MITOCHONDRIAL"/>
    <property type="match status" value="1"/>
</dbReference>
<name>A0AAD1SLN0_PELCU</name>
<feature type="domain" description="DUF1279" evidence="3">
    <location>
        <begin position="97"/>
        <end position="184"/>
    </location>
</feature>
<evidence type="ECO:0000313" key="5">
    <source>
        <dbReference type="Proteomes" id="UP001295444"/>
    </source>
</evidence>
<dbReference type="AlphaFoldDB" id="A0AAD1SLN0"/>